<keyword evidence="1" id="KW-0812">Transmembrane</keyword>
<keyword evidence="1" id="KW-1133">Transmembrane helix</keyword>
<evidence type="ECO:0000313" key="2">
    <source>
        <dbReference type="EMBL" id="AXQ68861.1"/>
    </source>
</evidence>
<protein>
    <submittedName>
        <fullName evidence="2">Uncharacterized protein</fullName>
    </submittedName>
</protein>
<name>A0A385EAF3_9CAUD</name>
<dbReference type="Proteomes" id="UP000259026">
    <property type="component" value="Segment"/>
</dbReference>
<keyword evidence="3" id="KW-1185">Reference proteome</keyword>
<reference evidence="2 3" key="2">
    <citation type="submission" date="2018-09" db="EMBL/GenBank/DDBJ databases">
        <title>Giant CbK-like Caulobacter bacteriophages have genetically divergent genomes.</title>
        <authorList>
            <person name="Wilson K."/>
            <person name="Ely B."/>
        </authorList>
    </citation>
    <scope>NUCLEOTIDE SEQUENCE [LARGE SCALE GENOMIC DNA]</scope>
</reference>
<gene>
    <name evidence="2" type="ORF">CcrPW_gp322</name>
</gene>
<feature type="transmembrane region" description="Helical" evidence="1">
    <location>
        <begin position="87"/>
        <end position="105"/>
    </location>
</feature>
<proteinExistence type="predicted"/>
<evidence type="ECO:0000256" key="1">
    <source>
        <dbReference type="SAM" id="Phobius"/>
    </source>
</evidence>
<evidence type="ECO:0000313" key="3">
    <source>
        <dbReference type="Proteomes" id="UP000259026"/>
    </source>
</evidence>
<keyword evidence="1" id="KW-0472">Membrane</keyword>
<sequence>MSLRQIIDWFLEIQDDYLFDESLGHPSYDELRAIGLGAGLSDAIAAQHIFPFLRQNQDFIRAKLPAYRNAPLPKVGLLTRILFSDRLLWVLLIVGITLCLYTDALDGKINGIMG</sequence>
<accession>A0A385EAF3</accession>
<organism evidence="2 3">
    <name type="scientific">Caulobacter phage CcrPW</name>
    <dbReference type="NCBI Taxonomy" id="2283271"/>
    <lineage>
        <taxon>Viruses</taxon>
        <taxon>Duplodnaviria</taxon>
        <taxon>Heunggongvirae</taxon>
        <taxon>Uroviricota</taxon>
        <taxon>Caudoviricetes</taxon>
        <taxon>Jeanschmidtviridae</taxon>
        <taxon>Colossusvirus</taxon>
        <taxon>Colossusvirus PW</taxon>
    </lineage>
</organism>
<dbReference type="EMBL" id="MH588545">
    <property type="protein sequence ID" value="AXQ68861.1"/>
    <property type="molecule type" value="Genomic_DNA"/>
</dbReference>
<reference evidence="3" key="1">
    <citation type="submission" date="2018-07" db="EMBL/GenBank/DDBJ databases">
        <title>Giant CbK-like Caulobacter bacteriophages have genetically divergent genomes.</title>
        <authorList>
            <person name="Wilson K.M."/>
            <person name="Ely B."/>
        </authorList>
    </citation>
    <scope>NUCLEOTIDE SEQUENCE [LARGE SCALE GENOMIC DNA]</scope>
</reference>